<keyword evidence="13" id="KW-1185">Reference proteome</keyword>
<dbReference type="AlphaFoldDB" id="A0A853D940"/>
<dbReference type="EC" id="2.1.1.63" evidence="8"/>
<dbReference type="Pfam" id="PF01035">
    <property type="entry name" value="DNA_binding_1"/>
    <property type="match status" value="1"/>
</dbReference>
<protein>
    <recommendedName>
        <fullName evidence="8">Methylated-DNA--protein-cysteine methyltransferase</fullName>
        <ecNumber evidence="8">2.1.1.63</ecNumber>
    </recommendedName>
    <alternativeName>
        <fullName evidence="8">6-O-methylguanine-DNA methyltransferase</fullName>
        <shortName evidence="8">MGMT</shortName>
    </alternativeName>
    <alternativeName>
        <fullName evidence="8">O-6-methylguanine-DNA-alkyltransferase</fullName>
    </alternativeName>
</protein>
<evidence type="ECO:0000256" key="1">
    <source>
        <dbReference type="ARBA" id="ARBA00001286"/>
    </source>
</evidence>
<comment type="catalytic activity">
    <reaction evidence="7 8">
        <text>a 6-O-methyl-2'-deoxyguanosine in DNA + L-cysteinyl-[protein] = S-methyl-L-cysteinyl-[protein] + a 2'-deoxyguanosine in DNA</text>
        <dbReference type="Rhea" id="RHEA:24000"/>
        <dbReference type="Rhea" id="RHEA-COMP:10131"/>
        <dbReference type="Rhea" id="RHEA-COMP:10132"/>
        <dbReference type="Rhea" id="RHEA-COMP:11367"/>
        <dbReference type="Rhea" id="RHEA-COMP:11368"/>
        <dbReference type="ChEBI" id="CHEBI:29950"/>
        <dbReference type="ChEBI" id="CHEBI:82612"/>
        <dbReference type="ChEBI" id="CHEBI:85445"/>
        <dbReference type="ChEBI" id="CHEBI:85448"/>
        <dbReference type="EC" id="2.1.1.63"/>
    </reaction>
</comment>
<dbReference type="EMBL" id="JACCFW010000001">
    <property type="protein sequence ID" value="NYJ73478.1"/>
    <property type="molecule type" value="Genomic_DNA"/>
</dbReference>
<dbReference type="GO" id="GO:0032259">
    <property type="term" value="P:methylation"/>
    <property type="evidence" value="ECO:0007669"/>
    <property type="project" value="UniProtKB-KW"/>
</dbReference>
<dbReference type="NCBIfam" id="TIGR00589">
    <property type="entry name" value="ogt"/>
    <property type="match status" value="1"/>
</dbReference>
<dbReference type="InterPro" id="IPR001497">
    <property type="entry name" value="MethylDNA_cys_MeTrfase_AS"/>
</dbReference>
<dbReference type="InterPro" id="IPR036631">
    <property type="entry name" value="MGMT_N_sf"/>
</dbReference>
<evidence type="ECO:0000259" key="11">
    <source>
        <dbReference type="Pfam" id="PF02870"/>
    </source>
</evidence>
<evidence type="ECO:0000313" key="12">
    <source>
        <dbReference type="EMBL" id="NYJ73478.1"/>
    </source>
</evidence>
<dbReference type="SUPFAM" id="SSF46767">
    <property type="entry name" value="Methylated DNA-protein cysteine methyltransferase, C-terminal domain"/>
    <property type="match status" value="1"/>
</dbReference>
<feature type="domain" description="Methylated-DNA-[protein]-cysteine S-methyltransferase DNA binding" evidence="10">
    <location>
        <begin position="74"/>
        <end position="153"/>
    </location>
</feature>
<dbReference type="Gene3D" id="3.30.160.70">
    <property type="entry name" value="Methylated DNA-protein cysteine methyltransferase domain"/>
    <property type="match status" value="1"/>
</dbReference>
<comment type="miscellaneous">
    <text evidence="8">This enzyme catalyzes only one turnover and therefore is not strictly catalytic. According to one definition, an enzyme is a biocatalyst that acts repeatedly and over many reaction cycles.</text>
</comment>
<evidence type="ECO:0000256" key="7">
    <source>
        <dbReference type="ARBA" id="ARBA00049348"/>
    </source>
</evidence>
<dbReference type="PROSITE" id="PS00374">
    <property type="entry name" value="MGMT"/>
    <property type="match status" value="1"/>
</dbReference>
<dbReference type="PANTHER" id="PTHR10815:SF5">
    <property type="entry name" value="METHYLATED-DNA--PROTEIN-CYSTEINE METHYLTRANSFERASE"/>
    <property type="match status" value="1"/>
</dbReference>
<evidence type="ECO:0000259" key="10">
    <source>
        <dbReference type="Pfam" id="PF01035"/>
    </source>
</evidence>
<sequence length="177" mass="19227">MTGTPIGDLTLVRRGSALSALYMQEHRHQPDESTFGPREESATGVLGEAVRQLREYFHGERRTFDLPLDPTGTDFQQRVWAQLRAIPYGRTRSYGDLARALGSAGASRAVGLANGRNPISIVVPCHRVIGANGAMTGFGGGIERKVWLLDHERETLGDEGDVGSGRGGTQQMLDLPR</sequence>
<dbReference type="Pfam" id="PF02870">
    <property type="entry name" value="Methyltransf_1N"/>
    <property type="match status" value="1"/>
</dbReference>
<organism evidence="12 13">
    <name type="scientific">Allobranchiibius huperziae</name>
    <dbReference type="NCBI Taxonomy" id="1874116"/>
    <lineage>
        <taxon>Bacteria</taxon>
        <taxon>Bacillati</taxon>
        <taxon>Actinomycetota</taxon>
        <taxon>Actinomycetes</taxon>
        <taxon>Micrococcales</taxon>
        <taxon>Dermacoccaceae</taxon>
        <taxon>Allobranchiibius</taxon>
    </lineage>
</organism>
<evidence type="ECO:0000256" key="3">
    <source>
        <dbReference type="ARBA" id="ARBA00022603"/>
    </source>
</evidence>
<comment type="caution">
    <text evidence="12">The sequence shown here is derived from an EMBL/GenBank/DDBJ whole genome shotgun (WGS) entry which is preliminary data.</text>
</comment>
<dbReference type="HAMAP" id="MF_00772">
    <property type="entry name" value="OGT"/>
    <property type="match status" value="1"/>
</dbReference>
<evidence type="ECO:0000256" key="8">
    <source>
        <dbReference type="HAMAP-Rule" id="MF_00772"/>
    </source>
</evidence>
<dbReference type="InterPro" id="IPR008332">
    <property type="entry name" value="MethylG_MeTrfase_N"/>
</dbReference>
<comment type="similarity">
    <text evidence="8">Belongs to the MGMT family.</text>
</comment>
<gene>
    <name evidence="12" type="ORF">HNR15_000441</name>
</gene>
<feature type="region of interest" description="Disordered" evidence="9">
    <location>
        <begin position="157"/>
        <end position="177"/>
    </location>
</feature>
<proteinExistence type="inferred from homology"/>
<keyword evidence="3 8" id="KW-0489">Methyltransferase</keyword>
<dbReference type="Proteomes" id="UP000571817">
    <property type="component" value="Unassembled WGS sequence"/>
</dbReference>
<dbReference type="GO" id="GO:0006307">
    <property type="term" value="P:DNA alkylation repair"/>
    <property type="evidence" value="ECO:0007669"/>
    <property type="project" value="UniProtKB-UniRule"/>
</dbReference>
<comment type="catalytic activity">
    <reaction evidence="1 8">
        <text>a 4-O-methyl-thymidine in DNA + L-cysteinyl-[protein] = a thymidine in DNA + S-methyl-L-cysteinyl-[protein]</text>
        <dbReference type="Rhea" id="RHEA:53428"/>
        <dbReference type="Rhea" id="RHEA-COMP:10131"/>
        <dbReference type="Rhea" id="RHEA-COMP:10132"/>
        <dbReference type="Rhea" id="RHEA-COMP:13555"/>
        <dbReference type="Rhea" id="RHEA-COMP:13556"/>
        <dbReference type="ChEBI" id="CHEBI:29950"/>
        <dbReference type="ChEBI" id="CHEBI:82612"/>
        <dbReference type="ChEBI" id="CHEBI:137386"/>
        <dbReference type="ChEBI" id="CHEBI:137387"/>
        <dbReference type="EC" id="2.1.1.63"/>
    </reaction>
</comment>
<feature type="active site" description="Nucleophile; methyl group acceptor" evidence="8">
    <location>
        <position position="125"/>
    </location>
</feature>
<comment type="function">
    <text evidence="8">Involved in the cellular defense against the biological effects of O6-methylguanine (O6-MeG) and O4-methylthymine (O4-MeT) in DNA. Repairs the methylated nucleobase in DNA by stoichiometrically transferring the methyl group to a cysteine residue in the enzyme. This is a suicide reaction: the enzyme is irreversibly inactivated.</text>
</comment>
<evidence type="ECO:0000256" key="2">
    <source>
        <dbReference type="ARBA" id="ARBA00022490"/>
    </source>
</evidence>
<keyword evidence="6 8" id="KW-0234">DNA repair</keyword>
<dbReference type="InterPro" id="IPR036217">
    <property type="entry name" value="MethylDNA_cys_MeTrfase_DNAb"/>
</dbReference>
<name>A0A853D940_9MICO</name>
<keyword evidence="4 8" id="KW-0808">Transferase</keyword>
<evidence type="ECO:0000313" key="13">
    <source>
        <dbReference type="Proteomes" id="UP000571817"/>
    </source>
</evidence>
<dbReference type="SUPFAM" id="SSF53155">
    <property type="entry name" value="Methylated DNA-protein cysteine methyltransferase domain"/>
    <property type="match status" value="1"/>
</dbReference>
<evidence type="ECO:0000256" key="4">
    <source>
        <dbReference type="ARBA" id="ARBA00022679"/>
    </source>
</evidence>
<dbReference type="InterPro" id="IPR023546">
    <property type="entry name" value="MGMT"/>
</dbReference>
<dbReference type="PANTHER" id="PTHR10815">
    <property type="entry name" value="METHYLATED-DNA--PROTEIN-CYSTEINE METHYLTRANSFERASE"/>
    <property type="match status" value="1"/>
</dbReference>
<dbReference type="GO" id="GO:0003908">
    <property type="term" value="F:methylated-DNA-[protein]-cysteine S-methyltransferase activity"/>
    <property type="evidence" value="ECO:0007669"/>
    <property type="project" value="UniProtKB-UniRule"/>
</dbReference>
<keyword evidence="2 8" id="KW-0963">Cytoplasm</keyword>
<dbReference type="FunFam" id="1.10.10.10:FF:000337">
    <property type="entry name" value="Methylated-DNA--protein-cysteine methyltransferase"/>
    <property type="match status" value="1"/>
</dbReference>
<keyword evidence="5 8" id="KW-0227">DNA damage</keyword>
<evidence type="ECO:0000256" key="9">
    <source>
        <dbReference type="SAM" id="MobiDB-lite"/>
    </source>
</evidence>
<feature type="domain" description="Methylguanine DNA methyltransferase ribonuclease-like" evidence="11">
    <location>
        <begin position="4"/>
        <end position="70"/>
    </location>
</feature>
<dbReference type="InterPro" id="IPR036388">
    <property type="entry name" value="WH-like_DNA-bd_sf"/>
</dbReference>
<dbReference type="RefSeq" id="WP_281373816.1">
    <property type="nucleotide sequence ID" value="NZ_JACCFW010000001.1"/>
</dbReference>
<accession>A0A853D940</accession>
<dbReference type="CDD" id="cd06445">
    <property type="entry name" value="ATase"/>
    <property type="match status" value="1"/>
</dbReference>
<dbReference type="Gene3D" id="1.10.10.10">
    <property type="entry name" value="Winged helix-like DNA-binding domain superfamily/Winged helix DNA-binding domain"/>
    <property type="match status" value="1"/>
</dbReference>
<dbReference type="InterPro" id="IPR014048">
    <property type="entry name" value="MethylDNA_cys_MeTrfase_DNA-bd"/>
</dbReference>
<comment type="subcellular location">
    <subcellularLocation>
        <location evidence="8">Cytoplasm</location>
    </subcellularLocation>
</comment>
<reference evidence="12 13" key="1">
    <citation type="submission" date="2020-07" db="EMBL/GenBank/DDBJ databases">
        <title>Sequencing the genomes of 1000 actinobacteria strains.</title>
        <authorList>
            <person name="Klenk H.-P."/>
        </authorList>
    </citation>
    <scope>NUCLEOTIDE SEQUENCE [LARGE SCALE GENOMIC DNA]</scope>
    <source>
        <strain evidence="12 13">DSM 29531</strain>
    </source>
</reference>
<evidence type="ECO:0000256" key="5">
    <source>
        <dbReference type="ARBA" id="ARBA00022763"/>
    </source>
</evidence>
<evidence type="ECO:0000256" key="6">
    <source>
        <dbReference type="ARBA" id="ARBA00023204"/>
    </source>
</evidence>
<dbReference type="GO" id="GO:0005737">
    <property type="term" value="C:cytoplasm"/>
    <property type="evidence" value="ECO:0007669"/>
    <property type="project" value="UniProtKB-SubCell"/>
</dbReference>